<evidence type="ECO:0000256" key="1">
    <source>
        <dbReference type="ARBA" id="ARBA00022553"/>
    </source>
</evidence>
<dbReference type="InterPro" id="IPR050595">
    <property type="entry name" value="Bact_response_regulator"/>
</dbReference>
<dbReference type="RefSeq" id="WP_113646091.1">
    <property type="nucleotide sequence ID" value="NZ_QMHN01000001.1"/>
</dbReference>
<organism evidence="4 5">
    <name type="scientific">Pedobacter chitinilyticus</name>
    <dbReference type="NCBI Taxonomy" id="2233776"/>
    <lineage>
        <taxon>Bacteria</taxon>
        <taxon>Pseudomonadati</taxon>
        <taxon>Bacteroidota</taxon>
        <taxon>Sphingobacteriia</taxon>
        <taxon>Sphingobacteriales</taxon>
        <taxon>Sphingobacteriaceae</taxon>
        <taxon>Pedobacter</taxon>
    </lineage>
</organism>
<proteinExistence type="predicted"/>
<dbReference type="GO" id="GO:0000160">
    <property type="term" value="P:phosphorelay signal transduction system"/>
    <property type="evidence" value="ECO:0007669"/>
    <property type="project" value="InterPro"/>
</dbReference>
<keyword evidence="5" id="KW-1185">Reference proteome</keyword>
<dbReference type="PANTHER" id="PTHR44591">
    <property type="entry name" value="STRESS RESPONSE REGULATOR PROTEIN 1"/>
    <property type="match status" value="1"/>
</dbReference>
<gene>
    <name evidence="4" type="ORF">DPV69_04500</name>
</gene>
<evidence type="ECO:0000259" key="3">
    <source>
        <dbReference type="PROSITE" id="PS50110"/>
    </source>
</evidence>
<dbReference type="SMART" id="SM00448">
    <property type="entry name" value="REC"/>
    <property type="match status" value="1"/>
</dbReference>
<sequence>MKVKRILIADDDEGILDATKTMCEALGYEVTMIIDGNKVFQAVEQQQPDLLLLDIWMSGIDGREVCRQLKDHAATNKIPILMVSASRQIKESALACGANDFLAKPFEMNAILEKIETLTA</sequence>
<dbReference type="InterPro" id="IPR001789">
    <property type="entry name" value="Sig_transdc_resp-reg_receiver"/>
</dbReference>
<protein>
    <submittedName>
        <fullName evidence="4">Response regulator</fullName>
    </submittedName>
</protein>
<keyword evidence="1 2" id="KW-0597">Phosphoprotein</keyword>
<dbReference type="Proteomes" id="UP000284120">
    <property type="component" value="Unassembled WGS sequence"/>
</dbReference>
<dbReference type="Gene3D" id="3.40.50.2300">
    <property type="match status" value="1"/>
</dbReference>
<evidence type="ECO:0000256" key="2">
    <source>
        <dbReference type="PROSITE-ProRule" id="PRU00169"/>
    </source>
</evidence>
<comment type="caution">
    <text evidence="4">The sequence shown here is derived from an EMBL/GenBank/DDBJ whole genome shotgun (WGS) entry which is preliminary data.</text>
</comment>
<feature type="domain" description="Response regulatory" evidence="3">
    <location>
        <begin position="5"/>
        <end position="119"/>
    </location>
</feature>
<dbReference type="PROSITE" id="PS50110">
    <property type="entry name" value="RESPONSE_REGULATORY"/>
    <property type="match status" value="1"/>
</dbReference>
<accession>A0A3S3R8X1</accession>
<feature type="modified residue" description="4-aspartylphosphate" evidence="2">
    <location>
        <position position="54"/>
    </location>
</feature>
<evidence type="ECO:0000313" key="4">
    <source>
        <dbReference type="EMBL" id="RWU10604.1"/>
    </source>
</evidence>
<evidence type="ECO:0000313" key="5">
    <source>
        <dbReference type="Proteomes" id="UP000284120"/>
    </source>
</evidence>
<dbReference type="SUPFAM" id="SSF52172">
    <property type="entry name" value="CheY-like"/>
    <property type="match status" value="1"/>
</dbReference>
<dbReference type="EMBL" id="SAYW01000001">
    <property type="protein sequence ID" value="RWU10604.1"/>
    <property type="molecule type" value="Genomic_DNA"/>
</dbReference>
<dbReference type="PANTHER" id="PTHR44591:SF3">
    <property type="entry name" value="RESPONSE REGULATORY DOMAIN-CONTAINING PROTEIN"/>
    <property type="match status" value="1"/>
</dbReference>
<dbReference type="Pfam" id="PF00072">
    <property type="entry name" value="Response_reg"/>
    <property type="match status" value="1"/>
</dbReference>
<dbReference type="AlphaFoldDB" id="A0A3S3R8X1"/>
<name>A0A3S3R8X1_9SPHI</name>
<dbReference type="OrthoDB" id="9789181at2"/>
<reference evidence="4 5" key="1">
    <citation type="submission" date="2018-06" db="EMBL/GenBank/DDBJ databases">
        <title>Pedobacter endophyticus sp. nov., an endophytic bacterium isolated from a leaf of Triticum aestivum.</title>
        <authorList>
            <person name="Zhang L."/>
        </authorList>
    </citation>
    <scope>NUCLEOTIDE SEQUENCE [LARGE SCALE GENOMIC DNA]</scope>
    <source>
        <strain evidence="4 5">CM134L-2</strain>
    </source>
</reference>
<dbReference type="InterPro" id="IPR011006">
    <property type="entry name" value="CheY-like_superfamily"/>
</dbReference>